<evidence type="ECO:0000313" key="5">
    <source>
        <dbReference type="Proteomes" id="UP000294952"/>
    </source>
</evidence>
<feature type="region of interest" description="Disordered" evidence="1">
    <location>
        <begin position="1"/>
        <end position="23"/>
    </location>
</feature>
<reference evidence="2 4" key="1">
    <citation type="journal article" date="2015" name="Genome Biol. Evol.">
        <title>Characterization of Three Mycobacterium spp. with Potential Use in Bioremediation by Genome Sequencing and Comparative Genomics.</title>
        <authorList>
            <person name="Das S."/>
            <person name="Pettersson B.M."/>
            <person name="Behra P.R."/>
            <person name="Ramesh M."/>
            <person name="Dasgupta S."/>
            <person name="Bhattacharya A."/>
            <person name="Kirsebom L.A."/>
        </authorList>
    </citation>
    <scope>NUCLEOTIDE SEQUENCE [LARGE SCALE GENOMIC DNA]</scope>
    <source>
        <strain evidence="2 4">DSM 44075</strain>
    </source>
</reference>
<dbReference type="InterPro" id="IPR037175">
    <property type="entry name" value="KFase_sf"/>
</dbReference>
<comment type="caution">
    <text evidence="2">The sequence shown here is derived from an EMBL/GenBank/DDBJ whole genome shotgun (WGS) entry which is preliminary data.</text>
</comment>
<dbReference type="PANTHER" id="PTHR31118:SF32">
    <property type="entry name" value="KYNURENINE FORMAMIDASE"/>
    <property type="match status" value="1"/>
</dbReference>
<protein>
    <submittedName>
        <fullName evidence="3">Cyclase family protein</fullName>
    </submittedName>
    <submittedName>
        <fullName evidence="2">Kynurenine formamidase</fullName>
        <ecNumber evidence="2">3.5.1.9</ecNumber>
    </submittedName>
</protein>
<organism evidence="2 4">
    <name type="scientific">Mycolicibacterium obuense</name>
    <dbReference type="NCBI Taxonomy" id="1807"/>
    <lineage>
        <taxon>Bacteria</taxon>
        <taxon>Bacillati</taxon>
        <taxon>Actinomycetota</taxon>
        <taxon>Actinomycetes</taxon>
        <taxon>Mycobacteriales</taxon>
        <taxon>Mycobacteriaceae</taxon>
        <taxon>Mycolicibacterium</taxon>
    </lineage>
</organism>
<dbReference type="PATRIC" id="fig|1807.14.peg.2668"/>
<dbReference type="SUPFAM" id="SSF102198">
    <property type="entry name" value="Putative cyclase"/>
    <property type="match status" value="1"/>
</dbReference>
<dbReference type="GO" id="GO:0004061">
    <property type="term" value="F:arylformamidase activity"/>
    <property type="evidence" value="ECO:0007669"/>
    <property type="project" value="UniProtKB-EC"/>
</dbReference>
<keyword evidence="2" id="KW-0378">Hydrolase</keyword>
<dbReference type="GO" id="GO:0019441">
    <property type="term" value="P:L-tryptophan catabolic process to kynurenine"/>
    <property type="evidence" value="ECO:0007669"/>
    <property type="project" value="InterPro"/>
</dbReference>
<reference evidence="3 5" key="2">
    <citation type="submission" date="2019-01" db="EMBL/GenBank/DDBJ databases">
        <title>High-quality-draft genome sequences of five non-tuberculosis mycobacteriaceae isolated from a nosocomial environment.</title>
        <authorList>
            <person name="Tiago I."/>
            <person name="Alarico S."/>
            <person name="Pereira S.G."/>
            <person name="Coelho C."/>
            <person name="Maranha A."/>
            <person name="Empadinhas N."/>
        </authorList>
    </citation>
    <scope>NUCLEOTIDE SEQUENCE [LARGE SCALE GENOMIC DNA]</scope>
    <source>
        <strain evidence="3 5">22DIII</strain>
    </source>
</reference>
<evidence type="ECO:0000256" key="1">
    <source>
        <dbReference type="SAM" id="MobiDB-lite"/>
    </source>
</evidence>
<dbReference type="EC" id="3.5.1.9" evidence="2"/>
<dbReference type="AlphaFoldDB" id="A0A0J6VYH3"/>
<dbReference type="Pfam" id="PF04199">
    <property type="entry name" value="Cyclase"/>
    <property type="match status" value="1"/>
</dbReference>
<dbReference type="RefSeq" id="WP_053079362.1">
    <property type="nucleotide sequence ID" value="NZ_JYNU01000014.1"/>
</dbReference>
<dbReference type="EMBL" id="SDLP01000001">
    <property type="protein sequence ID" value="TDL12388.1"/>
    <property type="molecule type" value="Genomic_DNA"/>
</dbReference>
<name>A0A0J6VYH3_9MYCO</name>
<dbReference type="PANTHER" id="PTHR31118">
    <property type="entry name" value="CYCLASE-LIKE PROTEIN 2"/>
    <property type="match status" value="1"/>
</dbReference>
<dbReference type="Gene3D" id="3.50.30.50">
    <property type="entry name" value="Putative cyclase"/>
    <property type="match status" value="1"/>
</dbReference>
<dbReference type="EMBL" id="JYNU01000014">
    <property type="protein sequence ID" value="KMO76115.1"/>
    <property type="molecule type" value="Genomic_DNA"/>
</dbReference>
<evidence type="ECO:0000313" key="4">
    <source>
        <dbReference type="Proteomes" id="UP000036313"/>
    </source>
</evidence>
<evidence type="ECO:0000313" key="2">
    <source>
        <dbReference type="EMBL" id="KMO76115.1"/>
    </source>
</evidence>
<gene>
    <name evidence="2" type="primary">kynB_1</name>
    <name evidence="3" type="ORF">EUA04_05390</name>
    <name evidence="2" type="ORF">MOBUDSM44075_02645</name>
</gene>
<dbReference type="Proteomes" id="UP000036313">
    <property type="component" value="Unassembled WGS sequence"/>
</dbReference>
<accession>A0A0J6VYH3</accession>
<sequence length="207" mass="21653">MSRYIDLSMPISPAMPTNEPDHFPPRITPYADIASHGWAGSTITIDSHCGTHVDAPSHFVAGEIGVDEIPLDVLVGPGEKVDAHGPVVTADQVADARAGRVVVHTGCSEHSDQPSYITDYTHLDVEAAHLLVRNGVRLVGIDSPSVDAPGVDAVHQILLGHGVIIVENLANTAALPQVFELIVSPLRIVGGDGSPARVVAVSSEPTP</sequence>
<dbReference type="Proteomes" id="UP000294952">
    <property type="component" value="Unassembled WGS sequence"/>
</dbReference>
<dbReference type="InterPro" id="IPR007325">
    <property type="entry name" value="KFase/CYL"/>
</dbReference>
<proteinExistence type="predicted"/>
<evidence type="ECO:0000313" key="3">
    <source>
        <dbReference type="EMBL" id="TDL12388.1"/>
    </source>
</evidence>